<reference evidence="15" key="1">
    <citation type="submission" date="2019-08" db="EMBL/GenBank/DDBJ databases">
        <authorList>
            <person name="Kucharzyk K."/>
            <person name="Murdoch R.W."/>
            <person name="Higgins S."/>
            <person name="Loffler F."/>
        </authorList>
    </citation>
    <scope>NUCLEOTIDE SEQUENCE</scope>
</reference>
<name>A0A645HPY0_9ZZZZ</name>
<dbReference type="GO" id="GO:0051536">
    <property type="term" value="F:iron-sulfur cluster binding"/>
    <property type="evidence" value="ECO:0007669"/>
    <property type="project" value="UniProtKB-KW"/>
</dbReference>
<dbReference type="AlphaFoldDB" id="A0A645HPY0"/>
<keyword evidence="12" id="KW-0464">Manganese</keyword>
<keyword evidence="8" id="KW-0269">Exonuclease</keyword>
<dbReference type="PANTHER" id="PTHR36531:SF6">
    <property type="entry name" value="DNA REPLICATION ATP-DEPENDENT HELICASE_NUCLEASE DNA2"/>
    <property type="match status" value="1"/>
</dbReference>
<evidence type="ECO:0000256" key="5">
    <source>
        <dbReference type="ARBA" id="ARBA00022722"/>
    </source>
</evidence>
<dbReference type="EMBL" id="VSSQ01097963">
    <property type="protein sequence ID" value="MPN41115.1"/>
    <property type="molecule type" value="Genomic_DNA"/>
</dbReference>
<dbReference type="InterPro" id="IPR011604">
    <property type="entry name" value="PDDEXK-like_dom_sf"/>
</dbReference>
<dbReference type="InterPro" id="IPR013343">
    <property type="entry name" value="CRISPR-assoc_prot_Cas4"/>
</dbReference>
<evidence type="ECO:0000259" key="14">
    <source>
        <dbReference type="Pfam" id="PF01930"/>
    </source>
</evidence>
<keyword evidence="11" id="KW-0051">Antiviral defense</keyword>
<dbReference type="PANTHER" id="PTHR36531">
    <property type="entry name" value="CRISPR-ASSOCIATED EXONUCLEASE CAS4"/>
    <property type="match status" value="1"/>
</dbReference>
<dbReference type="InterPro" id="IPR051827">
    <property type="entry name" value="Cas4_exonuclease"/>
</dbReference>
<evidence type="ECO:0000256" key="6">
    <source>
        <dbReference type="ARBA" id="ARBA00022723"/>
    </source>
</evidence>
<dbReference type="GO" id="GO:0046872">
    <property type="term" value="F:metal ion binding"/>
    <property type="evidence" value="ECO:0007669"/>
    <property type="project" value="UniProtKB-KW"/>
</dbReference>
<organism evidence="15">
    <name type="scientific">bioreactor metagenome</name>
    <dbReference type="NCBI Taxonomy" id="1076179"/>
    <lineage>
        <taxon>unclassified sequences</taxon>
        <taxon>metagenomes</taxon>
        <taxon>ecological metagenomes</taxon>
    </lineage>
</organism>
<keyword evidence="5" id="KW-0540">Nuclease</keyword>
<evidence type="ECO:0000256" key="11">
    <source>
        <dbReference type="ARBA" id="ARBA00023118"/>
    </source>
</evidence>
<dbReference type="GO" id="GO:0051607">
    <property type="term" value="P:defense response to virus"/>
    <property type="evidence" value="ECO:0007669"/>
    <property type="project" value="UniProtKB-KW"/>
</dbReference>
<keyword evidence="9" id="KW-0408">Iron</keyword>
<comment type="cofactor">
    <cofactor evidence="1">
        <name>[4Fe-4S] cluster</name>
        <dbReference type="ChEBI" id="CHEBI:49883"/>
    </cofactor>
</comment>
<accession>A0A645HPY0</accession>
<evidence type="ECO:0000256" key="4">
    <source>
        <dbReference type="ARBA" id="ARBA00020049"/>
    </source>
</evidence>
<comment type="similarity">
    <text evidence="2">Belongs to the CRISPR-associated exonuclease Cas4 family.</text>
</comment>
<dbReference type="Pfam" id="PF01930">
    <property type="entry name" value="Cas_Cas4"/>
    <property type="match status" value="1"/>
</dbReference>
<comment type="caution">
    <text evidence="15">The sequence shown here is derived from an EMBL/GenBank/DDBJ whole genome shotgun (WGS) entry which is preliminary data.</text>
</comment>
<evidence type="ECO:0000256" key="3">
    <source>
        <dbReference type="ARBA" id="ARBA00012768"/>
    </source>
</evidence>
<dbReference type="EC" id="3.1.12.1" evidence="3"/>
<proteinExistence type="inferred from homology"/>
<gene>
    <name evidence="15" type="ORF">SDC9_188657</name>
</gene>
<dbReference type="NCBIfam" id="TIGR00372">
    <property type="entry name" value="cas4"/>
    <property type="match status" value="1"/>
</dbReference>
<keyword evidence="10" id="KW-0411">Iron-sulfur</keyword>
<comment type="catalytic activity">
    <reaction evidence="13">
        <text>exonucleolytic cleavage in the 5'- to 3'-direction to yield nucleoside 3'-phosphates.</text>
        <dbReference type="EC" id="3.1.12.1"/>
    </reaction>
</comment>
<evidence type="ECO:0000256" key="13">
    <source>
        <dbReference type="ARBA" id="ARBA00033996"/>
    </source>
</evidence>
<feature type="domain" description="DUF83" evidence="14">
    <location>
        <begin position="41"/>
        <end position="137"/>
    </location>
</feature>
<dbReference type="GO" id="GO:0004527">
    <property type="term" value="F:exonuclease activity"/>
    <property type="evidence" value="ECO:0007669"/>
    <property type="project" value="UniProtKB-KW"/>
</dbReference>
<dbReference type="InterPro" id="IPR022765">
    <property type="entry name" value="Dna2/Cas4_DUF83"/>
</dbReference>
<evidence type="ECO:0000256" key="7">
    <source>
        <dbReference type="ARBA" id="ARBA00022801"/>
    </source>
</evidence>
<evidence type="ECO:0000313" key="15">
    <source>
        <dbReference type="EMBL" id="MPN41115.1"/>
    </source>
</evidence>
<evidence type="ECO:0000256" key="10">
    <source>
        <dbReference type="ARBA" id="ARBA00023014"/>
    </source>
</evidence>
<evidence type="ECO:0000256" key="1">
    <source>
        <dbReference type="ARBA" id="ARBA00001966"/>
    </source>
</evidence>
<protein>
    <recommendedName>
        <fullName evidence="4">CRISPR-associated exonuclease Cas4</fullName>
        <ecNumber evidence="3">3.1.12.1</ecNumber>
    </recommendedName>
</protein>
<keyword evidence="6" id="KW-0479">Metal-binding</keyword>
<keyword evidence="7" id="KW-0378">Hydrolase</keyword>
<evidence type="ECO:0000256" key="9">
    <source>
        <dbReference type="ARBA" id="ARBA00023004"/>
    </source>
</evidence>
<evidence type="ECO:0000256" key="2">
    <source>
        <dbReference type="ARBA" id="ARBA00009189"/>
    </source>
</evidence>
<evidence type="ECO:0000256" key="12">
    <source>
        <dbReference type="ARBA" id="ARBA00023211"/>
    </source>
</evidence>
<sequence>MWRSLNLISYELGLTGRADVVKFKRSDVGVKLPGKAGKWTPYPIEYKRGKPKPDERDEVQLCAQAICMEEMFGTEILEGALYYGEIRRRTVAQFTLELRAQVDAYTSEMHRLFEHGITPAPEYKSHCKSCSLVEICLPKQMKRFKTASNYLKIELL</sequence>
<evidence type="ECO:0000256" key="8">
    <source>
        <dbReference type="ARBA" id="ARBA00022839"/>
    </source>
</evidence>
<dbReference type="Gene3D" id="3.90.320.10">
    <property type="match status" value="1"/>
</dbReference>